<accession>A0A9D1MKU6</accession>
<organism evidence="2 3">
    <name type="scientific">Candidatus Coproplasma excrementigallinarum</name>
    <dbReference type="NCBI Taxonomy" id="2840747"/>
    <lineage>
        <taxon>Bacteria</taxon>
        <taxon>Bacillati</taxon>
        <taxon>Bacillota</taxon>
        <taxon>Clostridia</taxon>
        <taxon>Eubacteriales</taxon>
        <taxon>Candidatus Coproplasma</taxon>
    </lineage>
</organism>
<keyword evidence="1" id="KW-0175">Coiled coil</keyword>
<evidence type="ECO:0008006" key="4">
    <source>
        <dbReference type="Google" id="ProtNLM"/>
    </source>
</evidence>
<proteinExistence type="predicted"/>
<reference evidence="2" key="2">
    <citation type="journal article" date="2021" name="PeerJ">
        <title>Extensive microbial diversity within the chicken gut microbiome revealed by metagenomics and culture.</title>
        <authorList>
            <person name="Gilroy R."/>
            <person name="Ravi A."/>
            <person name="Getino M."/>
            <person name="Pursley I."/>
            <person name="Horton D.L."/>
            <person name="Alikhan N.F."/>
            <person name="Baker D."/>
            <person name="Gharbi K."/>
            <person name="Hall N."/>
            <person name="Watson M."/>
            <person name="Adriaenssens E.M."/>
            <person name="Foster-Nyarko E."/>
            <person name="Jarju S."/>
            <person name="Secka A."/>
            <person name="Antonio M."/>
            <person name="Oren A."/>
            <person name="Chaudhuri R.R."/>
            <person name="La Ragione R."/>
            <person name="Hildebrand F."/>
            <person name="Pallen M.J."/>
        </authorList>
    </citation>
    <scope>NUCLEOTIDE SEQUENCE</scope>
    <source>
        <strain evidence="2">CHK195-12923</strain>
    </source>
</reference>
<dbReference type="Proteomes" id="UP000824110">
    <property type="component" value="Unassembled WGS sequence"/>
</dbReference>
<dbReference type="Gene3D" id="1.10.287.1490">
    <property type="match status" value="1"/>
</dbReference>
<protein>
    <recommendedName>
        <fullName evidence="4">C4-type zinc ribbon domain-containing protein</fullName>
    </recommendedName>
</protein>
<gene>
    <name evidence="2" type="ORF">IAB69_05640</name>
</gene>
<feature type="coiled-coil region" evidence="1">
    <location>
        <begin position="10"/>
        <end position="74"/>
    </location>
</feature>
<dbReference type="AlphaFoldDB" id="A0A9D1MKU6"/>
<dbReference type="EMBL" id="DVNE01000060">
    <property type="protein sequence ID" value="HIU62109.1"/>
    <property type="molecule type" value="Genomic_DNA"/>
</dbReference>
<comment type="caution">
    <text evidence="2">The sequence shown here is derived from an EMBL/GenBank/DDBJ whole genome shotgun (WGS) entry which is preliminary data.</text>
</comment>
<evidence type="ECO:0000256" key="1">
    <source>
        <dbReference type="SAM" id="Coils"/>
    </source>
</evidence>
<evidence type="ECO:0000313" key="2">
    <source>
        <dbReference type="EMBL" id="HIU62109.1"/>
    </source>
</evidence>
<evidence type="ECO:0000313" key="3">
    <source>
        <dbReference type="Proteomes" id="UP000824110"/>
    </source>
</evidence>
<feature type="coiled-coil region" evidence="1">
    <location>
        <begin position="99"/>
        <end position="172"/>
    </location>
</feature>
<sequence length="234" mass="26641">MSQIEQLLKYQQEDEKLIRLEQETASSEERKKYIQAKNFMTKAPERLDRLDANAAELERTVNRLGAAYEELAEALKDFDGLDEMVQVEGANVSFYKKSALALQDKIKSIKGEINALTAKVKAADEEYKALKKEVIAMQRQYKESYAVYSAYKEQKKKEMDAIAAELKNLQKGIAPDVFAKYQTKRSERIFPIICEVKGDRCSKCGIELSLAGKEALSTGGVVECENCHRFLYRK</sequence>
<reference evidence="2" key="1">
    <citation type="submission" date="2020-10" db="EMBL/GenBank/DDBJ databases">
        <authorList>
            <person name="Gilroy R."/>
        </authorList>
    </citation>
    <scope>NUCLEOTIDE SEQUENCE</scope>
    <source>
        <strain evidence="2">CHK195-12923</strain>
    </source>
</reference>
<name>A0A9D1MKU6_9FIRM</name>